<reference evidence="2 3" key="1">
    <citation type="journal article" date="2015" name="Nature">
        <title>rRNA introns, odd ribosomes, and small enigmatic genomes across a large radiation of phyla.</title>
        <authorList>
            <person name="Brown C.T."/>
            <person name="Hug L.A."/>
            <person name="Thomas B.C."/>
            <person name="Sharon I."/>
            <person name="Castelle C.J."/>
            <person name="Singh A."/>
            <person name="Wilkins M.J."/>
            <person name="Williams K.H."/>
            <person name="Banfield J.F."/>
        </authorList>
    </citation>
    <scope>NUCLEOTIDE SEQUENCE [LARGE SCALE GENOMIC DNA]</scope>
</reference>
<accession>A0A0G0I4T5</accession>
<dbReference type="AlphaFoldDB" id="A0A0G0I4T5"/>
<name>A0A0G0I4T5_9BACT</name>
<sequence>MMVILIQFLLPMLVVTLTILSAESGKLIVLKQWCQSAGRERRNRVYILTVFSAKMTKKAFTLIETLVAVGVLAVLMVTVGAILLMSLKSKNSTEVNESMSSIAVFTLGELKKNIFDAQLGQINCPVDIGNSISFMTKSGGVTTLLCDEASGEVASVSASGNNYFLNEKVRIQNCNDFVWCTLSADSEILSIGFSLNLVTGGDGVGNSGIFHGAVTPRD</sequence>
<keyword evidence="1" id="KW-1133">Transmembrane helix</keyword>
<evidence type="ECO:0000313" key="3">
    <source>
        <dbReference type="Proteomes" id="UP000034231"/>
    </source>
</evidence>
<comment type="caution">
    <text evidence="2">The sequence shown here is derived from an EMBL/GenBank/DDBJ whole genome shotgun (WGS) entry which is preliminary data.</text>
</comment>
<keyword evidence="1" id="KW-0472">Membrane</keyword>
<organism evidence="2 3">
    <name type="scientific">Candidatus Shapirobacteria bacterium GW2011_GWE1_38_10</name>
    <dbReference type="NCBI Taxonomy" id="1618488"/>
    <lineage>
        <taxon>Bacteria</taxon>
        <taxon>Candidatus Shapironibacteriota</taxon>
    </lineage>
</organism>
<dbReference type="EMBL" id="LBTX01000006">
    <property type="protein sequence ID" value="KKQ50338.1"/>
    <property type="molecule type" value="Genomic_DNA"/>
</dbReference>
<protein>
    <submittedName>
        <fullName evidence="2">Uncharacterized protein</fullName>
    </submittedName>
</protein>
<keyword evidence="1" id="KW-0812">Transmembrane</keyword>
<proteinExistence type="predicted"/>
<gene>
    <name evidence="2" type="ORF">US68_C0006G0018</name>
</gene>
<feature type="transmembrane region" description="Helical" evidence="1">
    <location>
        <begin position="59"/>
        <end position="84"/>
    </location>
</feature>
<dbReference type="Proteomes" id="UP000034231">
    <property type="component" value="Unassembled WGS sequence"/>
</dbReference>
<evidence type="ECO:0000256" key="1">
    <source>
        <dbReference type="SAM" id="Phobius"/>
    </source>
</evidence>
<evidence type="ECO:0000313" key="2">
    <source>
        <dbReference type="EMBL" id="KKQ50338.1"/>
    </source>
</evidence>